<evidence type="ECO:0000313" key="1">
    <source>
        <dbReference type="EMBL" id="KAJ0173236.1"/>
    </source>
</evidence>
<dbReference type="Proteomes" id="UP000824533">
    <property type="component" value="Linkage Group LG20"/>
</dbReference>
<gene>
    <name evidence="1" type="ORF">K1T71_011412</name>
</gene>
<accession>A0ACC1CNR6</accession>
<sequence length="379" mass="43898">MRTKNMDSRQMFPASFGTFIDLVKVTSGEYCLPSDRTASVLRARTYKRHTRIRMSPAASFAERWARDNLVREPSTEELTVLQLFMNGDEEEATKRARRYYTARGPGGLTDLWQNRHPDDDDILSSCQDVYIAPLRSRTVGGKRVTIVRLPASPAVDRPLSAKALLSRWLMILDIRLRDDPTPGDEVVFIDVGDLQPGHLKNHFKGNYWKDFVWCMKNAYPNRLSEIHIINTRRLKTMSLLLLHIGLYPWRRKVVRIHDAEDINDAMTTDHFPTDGLPYEYGGKAGAMKDLNDEWTKKLLSNSKWLQAEERKFYITDLKPEVKSRTRHKSAIRTLRGRIGSYDMITRTHSCKSLNRHDDLDDGLYGAYRTLKIKTDKFYV</sequence>
<proteinExistence type="predicted"/>
<organism evidence="1 2">
    <name type="scientific">Dendrolimus kikuchii</name>
    <dbReference type="NCBI Taxonomy" id="765133"/>
    <lineage>
        <taxon>Eukaryota</taxon>
        <taxon>Metazoa</taxon>
        <taxon>Ecdysozoa</taxon>
        <taxon>Arthropoda</taxon>
        <taxon>Hexapoda</taxon>
        <taxon>Insecta</taxon>
        <taxon>Pterygota</taxon>
        <taxon>Neoptera</taxon>
        <taxon>Endopterygota</taxon>
        <taxon>Lepidoptera</taxon>
        <taxon>Glossata</taxon>
        <taxon>Ditrysia</taxon>
        <taxon>Bombycoidea</taxon>
        <taxon>Lasiocampidae</taxon>
        <taxon>Dendrolimus</taxon>
    </lineage>
</organism>
<comment type="caution">
    <text evidence="1">The sequence shown here is derived from an EMBL/GenBank/DDBJ whole genome shotgun (WGS) entry which is preliminary data.</text>
</comment>
<evidence type="ECO:0000313" key="2">
    <source>
        <dbReference type="Proteomes" id="UP000824533"/>
    </source>
</evidence>
<keyword evidence="2" id="KW-1185">Reference proteome</keyword>
<name>A0ACC1CNR6_9NEOP</name>
<dbReference type="EMBL" id="CM034406">
    <property type="protein sequence ID" value="KAJ0173236.1"/>
    <property type="molecule type" value="Genomic_DNA"/>
</dbReference>
<reference evidence="1 2" key="1">
    <citation type="journal article" date="2021" name="Front. Genet.">
        <title>Chromosome-Level Genome Assembly Reveals Significant Gene Expansion in the Toll and IMD Signaling Pathways of Dendrolimus kikuchii.</title>
        <authorList>
            <person name="Zhou J."/>
            <person name="Wu P."/>
            <person name="Xiong Z."/>
            <person name="Liu N."/>
            <person name="Zhao N."/>
            <person name="Ji M."/>
            <person name="Qiu Y."/>
            <person name="Yang B."/>
        </authorList>
    </citation>
    <scope>NUCLEOTIDE SEQUENCE [LARGE SCALE GENOMIC DNA]</scope>
    <source>
        <strain evidence="1">Ann1</strain>
    </source>
</reference>
<protein>
    <submittedName>
        <fullName evidence="1">Uncharacterized protein</fullName>
    </submittedName>
</protein>